<dbReference type="Pfam" id="PF07885">
    <property type="entry name" value="Ion_trans_2"/>
    <property type="match status" value="1"/>
</dbReference>
<evidence type="ECO:0000313" key="5">
    <source>
        <dbReference type="Proteomes" id="UP001589867"/>
    </source>
</evidence>
<keyword evidence="2" id="KW-1133">Transmembrane helix</keyword>
<keyword evidence="2" id="KW-0472">Membrane</keyword>
<dbReference type="GO" id="GO:0034220">
    <property type="term" value="P:monoatomic ion transmembrane transport"/>
    <property type="evidence" value="ECO:0007669"/>
    <property type="project" value="UniProtKB-KW"/>
</dbReference>
<comment type="caution">
    <text evidence="4">The sequence shown here is derived from an EMBL/GenBank/DDBJ whole genome shotgun (WGS) entry which is preliminary data.</text>
</comment>
<dbReference type="Pfam" id="PF02254">
    <property type="entry name" value="TrkA_N"/>
    <property type="match status" value="1"/>
</dbReference>
<dbReference type="PROSITE" id="PS51201">
    <property type="entry name" value="RCK_N"/>
    <property type="match status" value="1"/>
</dbReference>
<evidence type="ECO:0000313" key="4">
    <source>
        <dbReference type="EMBL" id="MFC0530616.1"/>
    </source>
</evidence>
<dbReference type="RefSeq" id="WP_377253773.1">
    <property type="nucleotide sequence ID" value="NZ_JBHLUH010000049.1"/>
</dbReference>
<dbReference type="InterPro" id="IPR050721">
    <property type="entry name" value="Trk_Ktr_HKT_K-transport"/>
</dbReference>
<organism evidence="4 5">
    <name type="scientific">Phytohabitans kaempferiae</name>
    <dbReference type="NCBI Taxonomy" id="1620943"/>
    <lineage>
        <taxon>Bacteria</taxon>
        <taxon>Bacillati</taxon>
        <taxon>Actinomycetota</taxon>
        <taxon>Actinomycetes</taxon>
        <taxon>Micromonosporales</taxon>
        <taxon>Micromonosporaceae</taxon>
    </lineage>
</organism>
<sequence>MIHLPVPTRGPLRALGVRLFTAVALVLGVVAVVYLDRGGYRDVNGDGITLLDCFYYAVVSLSTTGYGDITPMSEDARLVNILVVTPARVLFLIILVGTTLEVLTEQYRTNARLTRWRKHLKDHVIVCGYGTKGRSAVAALRENGFDIKRIVVVESERGAVRQATADGLVTLEGSATRSSILADAHIKDAKAVIIATDTDEASVLVTLTARQITAGKVRIIAAAREAENAPLLKQSGAHQVIVSSATAGRLLGLSTSAPPLIDVVEDLLTPGRGMALALRSAERAEVGKSPRKVSELVIAIVRHGRVMSLASPECATIETGDLLVYVRDDSPATIDTQPARDHA</sequence>
<dbReference type="Gene3D" id="3.40.50.720">
    <property type="entry name" value="NAD(P)-binding Rossmann-like Domain"/>
    <property type="match status" value="1"/>
</dbReference>
<accession>A0ABV6M7D9</accession>
<dbReference type="PANTHER" id="PTHR43833">
    <property type="entry name" value="POTASSIUM CHANNEL PROTEIN 2-RELATED-RELATED"/>
    <property type="match status" value="1"/>
</dbReference>
<dbReference type="PANTHER" id="PTHR43833:SF9">
    <property type="entry name" value="POTASSIUM CHANNEL PROTEIN YUGO-RELATED"/>
    <property type="match status" value="1"/>
</dbReference>
<evidence type="ECO:0000259" key="3">
    <source>
        <dbReference type="PROSITE" id="PS51201"/>
    </source>
</evidence>
<proteinExistence type="predicted"/>
<evidence type="ECO:0000256" key="1">
    <source>
        <dbReference type="ARBA" id="ARBA00004651"/>
    </source>
</evidence>
<dbReference type="EMBL" id="JBHLUH010000049">
    <property type="protein sequence ID" value="MFC0530616.1"/>
    <property type="molecule type" value="Genomic_DNA"/>
</dbReference>
<keyword evidence="4" id="KW-0813">Transport</keyword>
<evidence type="ECO:0000256" key="2">
    <source>
        <dbReference type="SAM" id="Phobius"/>
    </source>
</evidence>
<feature type="domain" description="RCK N-terminal" evidence="3">
    <location>
        <begin position="121"/>
        <end position="242"/>
    </location>
</feature>
<reference evidence="4 5" key="1">
    <citation type="submission" date="2024-09" db="EMBL/GenBank/DDBJ databases">
        <authorList>
            <person name="Sun Q."/>
            <person name="Mori K."/>
        </authorList>
    </citation>
    <scope>NUCLEOTIDE SEQUENCE [LARGE SCALE GENOMIC DNA]</scope>
    <source>
        <strain evidence="4 5">TBRC 3947</strain>
    </source>
</reference>
<keyword evidence="4" id="KW-0406">Ion transport</keyword>
<feature type="transmembrane region" description="Helical" evidence="2">
    <location>
        <begin position="15"/>
        <end position="35"/>
    </location>
</feature>
<dbReference type="SUPFAM" id="SSF81324">
    <property type="entry name" value="Voltage-gated potassium channels"/>
    <property type="match status" value="1"/>
</dbReference>
<name>A0ABV6M7D9_9ACTN</name>
<dbReference type="InterPro" id="IPR013099">
    <property type="entry name" value="K_chnl_dom"/>
</dbReference>
<keyword evidence="4" id="KW-0407">Ion channel</keyword>
<protein>
    <submittedName>
        <fullName evidence="4">Potassium channel family protein</fullName>
    </submittedName>
</protein>
<feature type="transmembrane region" description="Helical" evidence="2">
    <location>
        <begin position="47"/>
        <end position="66"/>
    </location>
</feature>
<feature type="transmembrane region" description="Helical" evidence="2">
    <location>
        <begin position="78"/>
        <end position="103"/>
    </location>
</feature>
<dbReference type="InterPro" id="IPR003148">
    <property type="entry name" value="RCK_N"/>
</dbReference>
<comment type="subcellular location">
    <subcellularLocation>
        <location evidence="1">Cell membrane</location>
        <topology evidence="1">Multi-pass membrane protein</topology>
    </subcellularLocation>
</comment>
<dbReference type="SUPFAM" id="SSF51735">
    <property type="entry name" value="NAD(P)-binding Rossmann-fold domains"/>
    <property type="match status" value="1"/>
</dbReference>
<keyword evidence="5" id="KW-1185">Reference proteome</keyword>
<dbReference type="InterPro" id="IPR036291">
    <property type="entry name" value="NAD(P)-bd_dom_sf"/>
</dbReference>
<dbReference type="Gene3D" id="1.10.287.70">
    <property type="match status" value="1"/>
</dbReference>
<dbReference type="Proteomes" id="UP001589867">
    <property type="component" value="Unassembled WGS sequence"/>
</dbReference>
<gene>
    <name evidence="4" type="ORF">ACFFIA_23420</name>
</gene>
<keyword evidence="2" id="KW-0812">Transmembrane</keyword>